<dbReference type="FunFam" id="3.30.70.580:FF:000001">
    <property type="entry name" value="tRNA pseudouridine synthase A"/>
    <property type="match status" value="1"/>
</dbReference>
<dbReference type="Proteomes" id="UP000003280">
    <property type="component" value="Unassembled WGS sequence"/>
</dbReference>
<dbReference type="InterPro" id="IPR020103">
    <property type="entry name" value="PsdUridine_synth_cat_dom_sf"/>
</dbReference>
<dbReference type="OrthoDB" id="9811823at2"/>
<dbReference type="InterPro" id="IPR020095">
    <property type="entry name" value="PsdUridine_synth_TruA_C"/>
</dbReference>
<comment type="similarity">
    <text evidence="1 4 7">Belongs to the tRNA pseudouridine synthase TruA family.</text>
</comment>
<dbReference type="PANTHER" id="PTHR11142:SF0">
    <property type="entry name" value="TRNA PSEUDOURIDINE SYNTHASE-LIKE 1"/>
    <property type="match status" value="1"/>
</dbReference>
<dbReference type="HAMAP" id="MF_00171">
    <property type="entry name" value="TruA"/>
    <property type="match status" value="1"/>
</dbReference>
<dbReference type="eggNOG" id="COG0101">
    <property type="taxonomic scope" value="Bacteria"/>
</dbReference>
<evidence type="ECO:0000256" key="6">
    <source>
        <dbReference type="PIRSR" id="PIRSR001430-2"/>
    </source>
</evidence>
<dbReference type="EC" id="5.4.99.12" evidence="4"/>
<dbReference type="SUPFAM" id="SSF55120">
    <property type="entry name" value="Pseudouridine synthase"/>
    <property type="match status" value="1"/>
</dbReference>
<protein>
    <recommendedName>
        <fullName evidence="4">tRNA pseudouridine synthase A</fullName>
        <ecNumber evidence="4">5.4.99.12</ecNumber>
    </recommendedName>
    <alternativeName>
        <fullName evidence="4">tRNA pseudouridine(38-40) synthase</fullName>
    </alternativeName>
    <alternativeName>
        <fullName evidence="4">tRNA pseudouridylate synthase I</fullName>
    </alternativeName>
    <alternativeName>
        <fullName evidence="4">tRNA-uridine isomerase I</fullName>
    </alternativeName>
</protein>
<dbReference type="STRING" id="862517.HMPREF9225_1545"/>
<accession>E0NN06</accession>
<organism evidence="9 10">
    <name type="scientific">Peptoniphilus duerdenii ATCC BAA-1640</name>
    <dbReference type="NCBI Taxonomy" id="862517"/>
    <lineage>
        <taxon>Bacteria</taxon>
        <taxon>Bacillati</taxon>
        <taxon>Bacillota</taxon>
        <taxon>Tissierellia</taxon>
        <taxon>Tissierellales</taxon>
        <taxon>Peptoniphilaceae</taxon>
        <taxon>Peptoniphilus</taxon>
    </lineage>
</organism>
<proteinExistence type="inferred from homology"/>
<evidence type="ECO:0000313" key="9">
    <source>
        <dbReference type="EMBL" id="EFM24679.1"/>
    </source>
</evidence>
<comment type="caution">
    <text evidence="9">The sequence shown here is derived from an EMBL/GenBank/DDBJ whole genome shotgun (WGS) entry which is preliminary data.</text>
</comment>
<dbReference type="InterPro" id="IPR020097">
    <property type="entry name" value="PsdUridine_synth_TruA_a/b_dom"/>
</dbReference>
<evidence type="ECO:0000256" key="1">
    <source>
        <dbReference type="ARBA" id="ARBA00009375"/>
    </source>
</evidence>
<feature type="domain" description="Pseudouridine synthase I TruA alpha/beta" evidence="8">
    <location>
        <begin position="145"/>
        <end position="243"/>
    </location>
</feature>
<sequence>MNIRIKITYDGTNFYGFQKQDRGRTIEKVLTKAVENTVKHPVKLFYSGRTDSGVHAFGQYANFYTESTIDIGNLPKVINYHLPTDISVVEAKYVDDNFHSRYSAKGKFYRYIIYNNKYRNALFENRAWQYPHKIDMEILEKSLSYLVGEHDFKSFMGRYATVKDTIRIIHKIEVNKVGDVINIDFYGKSFLKNMVRIIVGTSVQISSKNKSPEITKEALVRKERISAGMTAPACGLYLMDVYFRGNK</sequence>
<dbReference type="CDD" id="cd02570">
    <property type="entry name" value="PseudoU_synth_EcTruA"/>
    <property type="match status" value="1"/>
</dbReference>
<reference evidence="9 10" key="1">
    <citation type="submission" date="2010-07" db="EMBL/GenBank/DDBJ databases">
        <authorList>
            <person name="Muzny D."/>
            <person name="Qin X."/>
            <person name="Deng J."/>
            <person name="Jiang H."/>
            <person name="Liu Y."/>
            <person name="Qu J."/>
            <person name="Song X.-Z."/>
            <person name="Zhang L."/>
            <person name="Thornton R."/>
            <person name="Coyle M."/>
            <person name="Francisco L."/>
            <person name="Jackson L."/>
            <person name="Javaid M."/>
            <person name="Korchina V."/>
            <person name="Kovar C."/>
            <person name="Mata R."/>
            <person name="Mathew T."/>
            <person name="Ngo R."/>
            <person name="Nguyen L."/>
            <person name="Nguyen N."/>
            <person name="Okwuonu G."/>
            <person name="Ongeri F."/>
            <person name="Pham C."/>
            <person name="Simmons D."/>
            <person name="Wilczek-Boney K."/>
            <person name="Hale W."/>
            <person name="Jakkamsetti A."/>
            <person name="Pham P."/>
            <person name="Ruth R."/>
            <person name="San Lucas F."/>
            <person name="Warren J."/>
            <person name="Zhang J."/>
            <person name="Zhao Z."/>
            <person name="Zhou C."/>
            <person name="Zhu D."/>
            <person name="Lee S."/>
            <person name="Bess C."/>
            <person name="Blankenburg K."/>
            <person name="Forbes L."/>
            <person name="Fu Q."/>
            <person name="Gubbala S."/>
            <person name="Hirani K."/>
            <person name="Jayaseelan J.C."/>
            <person name="Lara F."/>
            <person name="Munidasa M."/>
            <person name="Palculict T."/>
            <person name="Patil S."/>
            <person name="Pu L.-L."/>
            <person name="Saada N."/>
            <person name="Tang L."/>
            <person name="Weissenberger G."/>
            <person name="Zhu Y."/>
            <person name="Hemphill L."/>
            <person name="Shang Y."/>
            <person name="Youmans B."/>
            <person name="Ayvaz T."/>
            <person name="Ross M."/>
            <person name="Santibanez J."/>
            <person name="Aqrawi P."/>
            <person name="Gross S."/>
            <person name="Joshi V."/>
            <person name="Fowler G."/>
            <person name="Nazareth L."/>
            <person name="Reid J."/>
            <person name="Worley K."/>
            <person name="Petrosino J."/>
            <person name="Highlander S."/>
            <person name="Gibbs R."/>
        </authorList>
    </citation>
    <scope>NUCLEOTIDE SEQUENCE [LARGE SCALE GENOMIC DNA]</scope>
    <source>
        <strain evidence="9 10">ATCC BAA-1640</strain>
    </source>
</reference>
<evidence type="ECO:0000256" key="7">
    <source>
        <dbReference type="RuleBase" id="RU003792"/>
    </source>
</evidence>
<dbReference type="GO" id="GO:0003723">
    <property type="term" value="F:RNA binding"/>
    <property type="evidence" value="ECO:0007669"/>
    <property type="project" value="InterPro"/>
</dbReference>
<dbReference type="InterPro" id="IPR020094">
    <property type="entry name" value="TruA/RsuA/RluB/E/F_N"/>
</dbReference>
<dbReference type="RefSeq" id="WP_008902320.1">
    <property type="nucleotide sequence ID" value="NZ_GL397071.1"/>
</dbReference>
<keyword evidence="3 4" id="KW-0413">Isomerase</keyword>
<evidence type="ECO:0000256" key="4">
    <source>
        <dbReference type="HAMAP-Rule" id="MF_00171"/>
    </source>
</evidence>
<evidence type="ECO:0000256" key="3">
    <source>
        <dbReference type="ARBA" id="ARBA00023235"/>
    </source>
</evidence>
<dbReference type="NCBIfam" id="TIGR00071">
    <property type="entry name" value="hisT_truA"/>
    <property type="match status" value="1"/>
</dbReference>
<comment type="function">
    <text evidence="4">Formation of pseudouridine at positions 38, 39 and 40 in the anticodon stem and loop of transfer RNAs.</text>
</comment>
<feature type="active site" description="Nucleophile" evidence="4 5">
    <location>
        <position position="51"/>
    </location>
</feature>
<dbReference type="HOGENOM" id="CLU_014673_0_1_9"/>
<dbReference type="Gene3D" id="3.30.70.660">
    <property type="entry name" value="Pseudouridine synthase I, catalytic domain, C-terminal subdomain"/>
    <property type="match status" value="1"/>
</dbReference>
<name>E0NN06_9FIRM</name>
<dbReference type="GO" id="GO:0160147">
    <property type="term" value="F:tRNA pseudouridine(38-40) synthase activity"/>
    <property type="evidence" value="ECO:0007669"/>
    <property type="project" value="UniProtKB-EC"/>
</dbReference>
<gene>
    <name evidence="4 9" type="primary">truA</name>
    <name evidence="9" type="ORF">HMPREF9225_1545</name>
</gene>
<keyword evidence="10" id="KW-1185">Reference proteome</keyword>
<keyword evidence="2 4" id="KW-0819">tRNA processing</keyword>
<comment type="subunit">
    <text evidence="4">Homodimer.</text>
</comment>
<dbReference type="InterPro" id="IPR001406">
    <property type="entry name" value="PsdUridine_synth_TruA"/>
</dbReference>
<comment type="catalytic activity">
    <reaction evidence="4 7">
        <text>uridine(38/39/40) in tRNA = pseudouridine(38/39/40) in tRNA</text>
        <dbReference type="Rhea" id="RHEA:22376"/>
        <dbReference type="Rhea" id="RHEA-COMP:10085"/>
        <dbReference type="Rhea" id="RHEA-COMP:10087"/>
        <dbReference type="ChEBI" id="CHEBI:65314"/>
        <dbReference type="ChEBI" id="CHEBI:65315"/>
        <dbReference type="EC" id="5.4.99.12"/>
    </reaction>
</comment>
<dbReference type="Gene3D" id="3.30.70.580">
    <property type="entry name" value="Pseudouridine synthase I, catalytic domain, N-terminal subdomain"/>
    <property type="match status" value="1"/>
</dbReference>
<evidence type="ECO:0000259" key="8">
    <source>
        <dbReference type="Pfam" id="PF01416"/>
    </source>
</evidence>
<dbReference type="PIRSF" id="PIRSF001430">
    <property type="entry name" value="tRNA_psdUrid_synth"/>
    <property type="match status" value="1"/>
</dbReference>
<comment type="caution">
    <text evidence="4">Lacks conserved residue(s) required for the propagation of feature annotation.</text>
</comment>
<dbReference type="GO" id="GO:0031119">
    <property type="term" value="P:tRNA pseudouridine synthesis"/>
    <property type="evidence" value="ECO:0007669"/>
    <property type="project" value="UniProtKB-UniRule"/>
</dbReference>
<evidence type="ECO:0000313" key="10">
    <source>
        <dbReference type="Proteomes" id="UP000003280"/>
    </source>
</evidence>
<feature type="domain" description="Pseudouridine synthase I TruA alpha/beta" evidence="8">
    <location>
        <begin position="8"/>
        <end position="103"/>
    </location>
</feature>
<feature type="binding site" evidence="4 6">
    <location>
        <position position="109"/>
    </location>
    <ligand>
        <name>substrate</name>
    </ligand>
</feature>
<dbReference type="Pfam" id="PF01416">
    <property type="entry name" value="PseudoU_synth_1"/>
    <property type="match status" value="2"/>
</dbReference>
<dbReference type="EMBL" id="AEEH01000048">
    <property type="protein sequence ID" value="EFM24679.1"/>
    <property type="molecule type" value="Genomic_DNA"/>
</dbReference>
<dbReference type="AlphaFoldDB" id="E0NN06"/>
<evidence type="ECO:0000256" key="2">
    <source>
        <dbReference type="ARBA" id="ARBA00022694"/>
    </source>
</evidence>
<dbReference type="PANTHER" id="PTHR11142">
    <property type="entry name" value="PSEUDOURIDYLATE SYNTHASE"/>
    <property type="match status" value="1"/>
</dbReference>
<evidence type="ECO:0000256" key="5">
    <source>
        <dbReference type="PIRSR" id="PIRSR001430-1"/>
    </source>
</evidence>